<keyword evidence="8 14" id="KW-0479">Metal-binding</keyword>
<dbReference type="KEGG" id="cmr:Cycma_2383"/>
<evidence type="ECO:0000256" key="11">
    <source>
        <dbReference type="ARBA" id="ARBA00023027"/>
    </source>
</evidence>
<dbReference type="PROSITE" id="PS00470">
    <property type="entry name" value="IDH_IMDH"/>
    <property type="match status" value="1"/>
</dbReference>
<dbReference type="EC" id="1.1.1.85" evidence="14"/>
<dbReference type="InterPro" id="IPR019818">
    <property type="entry name" value="IsoCit/isopropylmalate_DH_CS"/>
</dbReference>
<evidence type="ECO:0000256" key="2">
    <source>
        <dbReference type="ARBA" id="ARBA00001936"/>
    </source>
</evidence>
<dbReference type="InterPro" id="IPR024084">
    <property type="entry name" value="IsoPropMal-DH-like_dom"/>
</dbReference>
<proteinExistence type="inferred from homology"/>
<dbReference type="eggNOG" id="COG0473">
    <property type="taxonomic scope" value="Bacteria"/>
</dbReference>
<dbReference type="HOGENOM" id="CLU_031953_0_3_10"/>
<keyword evidence="12 14" id="KW-0464">Manganese</keyword>
<comment type="subunit">
    <text evidence="5 14 15">Homodimer.</text>
</comment>
<reference evidence="18" key="1">
    <citation type="submission" date="2011-07" db="EMBL/GenBank/DDBJ databases">
        <title>The complete genome of Cyclobacterium marinum DSM 745.</title>
        <authorList>
            <person name="Lucas S."/>
            <person name="Han J."/>
            <person name="Lapidus A."/>
            <person name="Bruce D."/>
            <person name="Goodwin L."/>
            <person name="Pitluck S."/>
            <person name="Peters L."/>
            <person name="Kyrpides N."/>
            <person name="Mavromatis K."/>
            <person name="Ivanova N."/>
            <person name="Ovchinnikova G."/>
            <person name="Chertkov O."/>
            <person name="Detter J.C."/>
            <person name="Tapia R."/>
            <person name="Han C."/>
            <person name="Land M."/>
            <person name="Hauser L."/>
            <person name="Markowitz V."/>
            <person name="Cheng J.-F."/>
            <person name="Hugenholtz P."/>
            <person name="Woyke T."/>
            <person name="Wu D."/>
            <person name="Tindall B."/>
            <person name="Schuetze A."/>
            <person name="Brambilla E."/>
            <person name="Klenk H.-P."/>
            <person name="Eisen J.A."/>
        </authorList>
    </citation>
    <scope>NUCLEOTIDE SEQUENCE [LARGE SCALE GENOMIC DNA]</scope>
    <source>
        <strain evidence="18">ATCC 25205 / DSM 745 / LMG 13164 / NCIMB 1802</strain>
    </source>
</reference>
<keyword evidence="6 14" id="KW-0432">Leucine biosynthesis</keyword>
<dbReference type="STRING" id="880070.Cycma_2383"/>
<dbReference type="Pfam" id="PF00180">
    <property type="entry name" value="Iso_dh"/>
    <property type="match status" value="1"/>
</dbReference>
<evidence type="ECO:0000256" key="5">
    <source>
        <dbReference type="ARBA" id="ARBA00011738"/>
    </source>
</evidence>
<dbReference type="GO" id="GO:0003862">
    <property type="term" value="F:3-isopropylmalate dehydrogenase activity"/>
    <property type="evidence" value="ECO:0007669"/>
    <property type="project" value="UniProtKB-UniRule"/>
</dbReference>
<dbReference type="PANTHER" id="PTHR42979:SF1">
    <property type="entry name" value="3-ISOPROPYLMALATE DEHYDROGENASE"/>
    <property type="match status" value="1"/>
</dbReference>
<evidence type="ECO:0000256" key="13">
    <source>
        <dbReference type="ARBA" id="ARBA00023304"/>
    </source>
</evidence>
<comment type="function">
    <text evidence="14 15">Catalyzes the oxidation of 3-carboxy-2-hydroxy-4-methylpentanoate (3-isopropylmalate) to 3-carboxy-4-methyl-2-oxopentanoate. The product decarboxylates to 4-methyl-2 oxopentanoate.</text>
</comment>
<keyword evidence="10 14" id="KW-0560">Oxidoreductase</keyword>
<dbReference type="GO" id="GO:0005829">
    <property type="term" value="C:cytosol"/>
    <property type="evidence" value="ECO:0007669"/>
    <property type="project" value="TreeGrafter"/>
</dbReference>
<evidence type="ECO:0000256" key="8">
    <source>
        <dbReference type="ARBA" id="ARBA00022723"/>
    </source>
</evidence>
<comment type="caution">
    <text evidence="14">Lacks conserved residue(s) required for the propagation of feature annotation.</text>
</comment>
<protein>
    <recommendedName>
        <fullName evidence="14">3-isopropylmalate dehydrogenase</fullName>
        <ecNumber evidence="14">1.1.1.85</ecNumber>
    </recommendedName>
    <alternativeName>
        <fullName evidence="14">3-IPM-DH</fullName>
    </alternativeName>
    <alternativeName>
        <fullName evidence="14">Beta-IPM dehydrogenase</fullName>
        <shortName evidence="14">IMDH</shortName>
    </alternativeName>
</protein>
<accession>G0J6S7</accession>
<evidence type="ECO:0000256" key="14">
    <source>
        <dbReference type="HAMAP-Rule" id="MF_01033"/>
    </source>
</evidence>
<feature type="binding site" evidence="14">
    <location>
        <position position="246"/>
    </location>
    <ligand>
        <name>Mg(2+)</name>
        <dbReference type="ChEBI" id="CHEBI:18420"/>
    </ligand>
</feature>
<keyword evidence="13 14" id="KW-0100">Branched-chain amino acid biosynthesis</keyword>
<evidence type="ECO:0000256" key="1">
    <source>
        <dbReference type="ARBA" id="ARBA00000624"/>
    </source>
</evidence>
<name>G0J6S7_CYCMS</name>
<dbReference type="GO" id="GO:0000287">
    <property type="term" value="F:magnesium ion binding"/>
    <property type="evidence" value="ECO:0007669"/>
    <property type="project" value="InterPro"/>
</dbReference>
<dbReference type="AlphaFoldDB" id="G0J6S7"/>
<comment type="cofactor">
    <cofactor evidence="14 15">
        <name>Mg(2+)</name>
        <dbReference type="ChEBI" id="CHEBI:18420"/>
    </cofactor>
    <cofactor evidence="14 15">
        <name>Mn(2+)</name>
        <dbReference type="ChEBI" id="CHEBI:29035"/>
    </cofactor>
    <text evidence="14 15">Binds 1 Mg(2+) or Mn(2+) ion per subunit.</text>
</comment>
<evidence type="ECO:0000256" key="15">
    <source>
        <dbReference type="RuleBase" id="RU004445"/>
    </source>
</evidence>
<dbReference type="HAMAP" id="MF_01033">
    <property type="entry name" value="LeuB_type1"/>
    <property type="match status" value="1"/>
</dbReference>
<feature type="binding site" evidence="14">
    <location>
        <position position="222"/>
    </location>
    <ligand>
        <name>Mg(2+)</name>
        <dbReference type="ChEBI" id="CHEBI:18420"/>
    </ligand>
</feature>
<feature type="site" description="Important for catalysis" evidence="14">
    <location>
        <position position="190"/>
    </location>
</feature>
<evidence type="ECO:0000256" key="10">
    <source>
        <dbReference type="ARBA" id="ARBA00023002"/>
    </source>
</evidence>
<dbReference type="Gene3D" id="3.40.718.10">
    <property type="entry name" value="Isopropylmalate Dehydrogenase"/>
    <property type="match status" value="1"/>
</dbReference>
<evidence type="ECO:0000313" key="18">
    <source>
        <dbReference type="Proteomes" id="UP000001635"/>
    </source>
</evidence>
<comment type="subcellular location">
    <subcellularLocation>
        <location evidence="14">Cytoplasm</location>
    </subcellularLocation>
</comment>
<evidence type="ECO:0000256" key="12">
    <source>
        <dbReference type="ARBA" id="ARBA00023211"/>
    </source>
</evidence>
<comment type="pathway">
    <text evidence="3 14 15">Amino-acid biosynthesis; L-leucine biosynthesis; L-leucine from 3-methyl-2-oxobutanoate: step 3/4.</text>
</comment>
<dbReference type="EMBL" id="CP002955">
    <property type="protein sequence ID" value="AEL26125.1"/>
    <property type="molecule type" value="Genomic_DNA"/>
</dbReference>
<sequence>MEMNIALLPGDGIGPEVIAQAVKVVDAVAKKFGHKITYNEAITGAAAIDAVGNPYPDSTHEACVAADAVLFGAIGHPKFDNDPSAKVRPEQGLLEMRKKLGLFSNVRPTFTFPSLLHKSPLKKERIEGTDLVFLRELTGGIYFGEPRGRNEQGTKAFDSCVYSVEEIERLARMGFEFARKRRKLLTCVDKANVLATSRLWRETVQRLAPEYPDVKVEYEFVDAVAMRLVQWPKAYDVLITENLFGDILTDEASVISGSMGLMPSASIGLKTKLFEPIHGSYPQAAGKDIANPLAAVLSASMMFEYAFDLMDEAKAISDVVNLSLEKGVVTEDLSEGEKSYKTSEVGDWLAEQIEKM</sequence>
<feature type="binding site" evidence="14">
    <location>
        <position position="107"/>
    </location>
    <ligand>
        <name>substrate</name>
    </ligand>
</feature>
<feature type="binding site" evidence="14">
    <location>
        <position position="222"/>
    </location>
    <ligand>
        <name>substrate</name>
    </ligand>
</feature>
<evidence type="ECO:0000259" key="16">
    <source>
        <dbReference type="SMART" id="SM01329"/>
    </source>
</evidence>
<dbReference type="SUPFAM" id="SSF53659">
    <property type="entry name" value="Isocitrate/Isopropylmalate dehydrogenase-like"/>
    <property type="match status" value="1"/>
</dbReference>
<dbReference type="OrthoDB" id="9806254at2"/>
<dbReference type="InterPro" id="IPR004429">
    <property type="entry name" value="Isopropylmalate_DH"/>
</dbReference>
<keyword evidence="18" id="KW-1185">Reference proteome</keyword>
<comment type="catalytic activity">
    <reaction evidence="1 14 15">
        <text>(2R,3S)-3-isopropylmalate + NAD(+) = 4-methyl-2-oxopentanoate + CO2 + NADH</text>
        <dbReference type="Rhea" id="RHEA:32271"/>
        <dbReference type="ChEBI" id="CHEBI:16526"/>
        <dbReference type="ChEBI" id="CHEBI:17865"/>
        <dbReference type="ChEBI" id="CHEBI:35121"/>
        <dbReference type="ChEBI" id="CHEBI:57540"/>
        <dbReference type="ChEBI" id="CHEBI:57945"/>
        <dbReference type="EC" id="1.1.1.85"/>
    </reaction>
</comment>
<dbReference type="GO" id="GO:0051287">
    <property type="term" value="F:NAD binding"/>
    <property type="evidence" value="ECO:0007669"/>
    <property type="project" value="InterPro"/>
</dbReference>
<dbReference type="NCBIfam" id="TIGR00169">
    <property type="entry name" value="leuB"/>
    <property type="match status" value="1"/>
</dbReference>
<organism evidence="17 18">
    <name type="scientific">Cyclobacterium marinum (strain ATCC 25205 / DSM 745 / LMG 13164 / NCIMB 1802)</name>
    <name type="common">Flectobacillus marinus</name>
    <dbReference type="NCBI Taxonomy" id="880070"/>
    <lineage>
        <taxon>Bacteria</taxon>
        <taxon>Pseudomonadati</taxon>
        <taxon>Bacteroidota</taxon>
        <taxon>Cytophagia</taxon>
        <taxon>Cytophagales</taxon>
        <taxon>Cyclobacteriaceae</taxon>
        <taxon>Cyclobacterium</taxon>
    </lineage>
</organism>
<comment type="cofactor">
    <cofactor evidence="2">
        <name>Mn(2+)</name>
        <dbReference type="ChEBI" id="CHEBI:29035"/>
    </cofactor>
</comment>
<feature type="domain" description="Isopropylmalate dehydrogenase-like" evidence="16">
    <location>
        <begin position="4"/>
        <end position="349"/>
    </location>
</feature>
<feature type="binding site" evidence="14">
    <location>
        <position position="135"/>
    </location>
    <ligand>
        <name>substrate</name>
    </ligand>
</feature>
<dbReference type="FunFam" id="3.40.718.10:FF:000006">
    <property type="entry name" value="3-isopropylmalate dehydrogenase"/>
    <property type="match status" value="1"/>
</dbReference>
<evidence type="ECO:0000256" key="7">
    <source>
        <dbReference type="ARBA" id="ARBA00022605"/>
    </source>
</evidence>
<evidence type="ECO:0000256" key="9">
    <source>
        <dbReference type="ARBA" id="ARBA00022842"/>
    </source>
</evidence>
<evidence type="ECO:0000313" key="17">
    <source>
        <dbReference type="EMBL" id="AEL26125.1"/>
    </source>
</evidence>
<keyword evidence="11 14" id="KW-0520">NAD</keyword>
<dbReference type="UniPathway" id="UPA00048">
    <property type="reaction ID" value="UER00072"/>
</dbReference>
<keyword evidence="14" id="KW-0963">Cytoplasm</keyword>
<evidence type="ECO:0000256" key="4">
    <source>
        <dbReference type="ARBA" id="ARBA00008319"/>
    </source>
</evidence>
<evidence type="ECO:0000256" key="6">
    <source>
        <dbReference type="ARBA" id="ARBA00022430"/>
    </source>
</evidence>
<gene>
    <name evidence="14" type="primary">leuB</name>
    <name evidence="17" type="ordered locus">Cycma_2383</name>
</gene>
<feature type="binding site" evidence="14">
    <location>
        <position position="97"/>
    </location>
    <ligand>
        <name>substrate</name>
    </ligand>
</feature>
<evidence type="ECO:0000256" key="3">
    <source>
        <dbReference type="ARBA" id="ARBA00004762"/>
    </source>
</evidence>
<dbReference type="RefSeq" id="WP_014020418.1">
    <property type="nucleotide sequence ID" value="NC_015914.1"/>
</dbReference>
<comment type="similarity">
    <text evidence="4 14">Belongs to the isocitrate and isopropylmalate dehydrogenases family. LeuB type 1 subfamily.</text>
</comment>
<dbReference type="SMART" id="SM01329">
    <property type="entry name" value="Iso_dh"/>
    <property type="match status" value="1"/>
</dbReference>
<dbReference type="Proteomes" id="UP000001635">
    <property type="component" value="Chromosome"/>
</dbReference>
<keyword evidence="9 14" id="KW-0460">Magnesium</keyword>
<feature type="site" description="Important for catalysis" evidence="14">
    <location>
        <position position="142"/>
    </location>
</feature>
<feature type="binding site" evidence="14">
    <location>
        <position position="250"/>
    </location>
    <ligand>
        <name>Mg(2+)</name>
        <dbReference type="ChEBI" id="CHEBI:18420"/>
    </ligand>
</feature>
<keyword evidence="7 14" id="KW-0028">Amino-acid biosynthesis</keyword>
<dbReference type="GO" id="GO:0009098">
    <property type="term" value="P:L-leucine biosynthetic process"/>
    <property type="evidence" value="ECO:0007669"/>
    <property type="project" value="UniProtKB-UniRule"/>
</dbReference>
<dbReference type="PANTHER" id="PTHR42979">
    <property type="entry name" value="3-ISOPROPYLMALATE DEHYDROGENASE"/>
    <property type="match status" value="1"/>
</dbReference>